<comment type="caution">
    <text evidence="3">The sequence shown here is derived from an EMBL/GenBank/DDBJ whole genome shotgun (WGS) entry which is preliminary data.</text>
</comment>
<dbReference type="Pfam" id="PF03767">
    <property type="entry name" value="Acid_phosphat_B"/>
    <property type="match status" value="1"/>
</dbReference>
<dbReference type="PANTHER" id="PTHR31284">
    <property type="entry name" value="ACID PHOSPHATASE-LIKE PROTEIN"/>
    <property type="match status" value="1"/>
</dbReference>
<dbReference type="PROSITE" id="PS51257">
    <property type="entry name" value="PROKAR_LIPOPROTEIN"/>
    <property type="match status" value="1"/>
</dbReference>
<dbReference type="InterPro" id="IPR036412">
    <property type="entry name" value="HAD-like_sf"/>
</dbReference>
<organism evidence="3 4">
    <name type="scientific">Pseudomarimonas salicorniae</name>
    <dbReference type="NCBI Taxonomy" id="2933270"/>
    <lineage>
        <taxon>Bacteria</taxon>
        <taxon>Pseudomonadati</taxon>
        <taxon>Pseudomonadota</taxon>
        <taxon>Gammaproteobacteria</taxon>
        <taxon>Lysobacterales</taxon>
        <taxon>Lysobacteraceae</taxon>
        <taxon>Pseudomarimonas</taxon>
    </lineage>
</organism>
<keyword evidence="1 2" id="KW-0732">Signal</keyword>
<dbReference type="InterPro" id="IPR023214">
    <property type="entry name" value="HAD_sf"/>
</dbReference>
<dbReference type="PANTHER" id="PTHR31284:SF10">
    <property type="entry name" value="ACID PHOSPHATASE-LIKE PROTEIN"/>
    <property type="match status" value="1"/>
</dbReference>
<evidence type="ECO:0000256" key="1">
    <source>
        <dbReference type="ARBA" id="ARBA00022729"/>
    </source>
</evidence>
<name>A0ABT0GIR1_9GAMM</name>
<dbReference type="InterPro" id="IPR006423">
    <property type="entry name" value="Lipo_e_P4"/>
</dbReference>
<protein>
    <submittedName>
        <fullName evidence="3">Acid phosphatase</fullName>
    </submittedName>
</protein>
<feature type="chain" id="PRO_5046978555" evidence="2">
    <location>
        <begin position="20"/>
        <end position="286"/>
    </location>
</feature>
<dbReference type="SFLD" id="SFLDS00003">
    <property type="entry name" value="Haloacid_Dehalogenase"/>
    <property type="match status" value="1"/>
</dbReference>
<gene>
    <name evidence="3" type="ORF">M0G41_12195</name>
</gene>
<evidence type="ECO:0000313" key="4">
    <source>
        <dbReference type="Proteomes" id="UP001431449"/>
    </source>
</evidence>
<dbReference type="PIRSF" id="PIRSF019271">
    <property type="entry name" value="Acid_Ptase_C"/>
    <property type="match status" value="1"/>
</dbReference>
<dbReference type="EMBL" id="JALNMH010000009">
    <property type="protein sequence ID" value="MCK7594428.1"/>
    <property type="molecule type" value="Genomic_DNA"/>
</dbReference>
<proteinExistence type="predicted"/>
<evidence type="ECO:0000313" key="3">
    <source>
        <dbReference type="EMBL" id="MCK7594428.1"/>
    </source>
</evidence>
<feature type="signal peptide" evidence="2">
    <location>
        <begin position="1"/>
        <end position="19"/>
    </location>
</feature>
<dbReference type="Proteomes" id="UP001431449">
    <property type="component" value="Unassembled WGS sequence"/>
</dbReference>
<evidence type="ECO:0000256" key="2">
    <source>
        <dbReference type="SAM" id="SignalP"/>
    </source>
</evidence>
<dbReference type="RefSeq" id="WP_248209611.1">
    <property type="nucleotide sequence ID" value="NZ_JALNMH010000009.1"/>
</dbReference>
<reference evidence="3" key="1">
    <citation type="submission" date="2022-04" db="EMBL/GenBank/DDBJ databases">
        <title>Lysobacter sp. CAU 1642 isolated from sea sand.</title>
        <authorList>
            <person name="Kim W."/>
        </authorList>
    </citation>
    <scope>NUCLEOTIDE SEQUENCE</scope>
    <source>
        <strain evidence="3">CAU 1642</strain>
    </source>
</reference>
<dbReference type="SFLD" id="SFLDG01125">
    <property type="entry name" value="C1.1:_Acid_Phosphatase_Like"/>
    <property type="match status" value="1"/>
</dbReference>
<keyword evidence="4" id="KW-1185">Reference proteome</keyword>
<dbReference type="Gene3D" id="3.40.50.1000">
    <property type="entry name" value="HAD superfamily/HAD-like"/>
    <property type="match status" value="1"/>
</dbReference>
<dbReference type="SUPFAM" id="SSF56784">
    <property type="entry name" value="HAD-like"/>
    <property type="match status" value="1"/>
</dbReference>
<sequence>MRHLPVSLALAALMLAGCAAPVREPAPPPPAPVAAAHDNLNATLWMQTAAEYHAAVLGAFNLAIAQTDRALLDPGWDALPPVERAGAAVDGLKPAVIVDADETMIDNSPFQARGIRDGEPYSLARWEGWVNERRARALPGALAFANHAASRGVTVFFVTNRGHANERAATVDNLRALGFPIAADGSNVLLKGDPRAPEGEKATRRQWVGREHRVLLMLGDNLGDFLDGIATDVATRHGLVESYRSWWGQRWIMLPNPSYGSWESAVRRGCADAAAADCPRASLRHD</sequence>
<dbReference type="InterPro" id="IPR005519">
    <property type="entry name" value="Acid_phosphat_B-like"/>
</dbReference>
<accession>A0ABT0GIR1</accession>